<proteinExistence type="predicted"/>
<dbReference type="EMBL" id="JANHOG010002093">
    <property type="protein sequence ID" value="KAJ3527370.1"/>
    <property type="molecule type" value="Genomic_DNA"/>
</dbReference>
<organism evidence="1 2">
    <name type="scientific">Phlebia brevispora</name>
    <dbReference type="NCBI Taxonomy" id="194682"/>
    <lineage>
        <taxon>Eukaryota</taxon>
        <taxon>Fungi</taxon>
        <taxon>Dikarya</taxon>
        <taxon>Basidiomycota</taxon>
        <taxon>Agaricomycotina</taxon>
        <taxon>Agaricomycetes</taxon>
        <taxon>Polyporales</taxon>
        <taxon>Meruliaceae</taxon>
        <taxon>Phlebia</taxon>
    </lineage>
</organism>
<name>A0ACC1RWV3_9APHY</name>
<protein>
    <submittedName>
        <fullName evidence="1">Uncharacterized protein</fullName>
    </submittedName>
</protein>
<keyword evidence="2" id="KW-1185">Reference proteome</keyword>
<evidence type="ECO:0000313" key="1">
    <source>
        <dbReference type="EMBL" id="KAJ3527370.1"/>
    </source>
</evidence>
<evidence type="ECO:0000313" key="2">
    <source>
        <dbReference type="Proteomes" id="UP001148662"/>
    </source>
</evidence>
<comment type="caution">
    <text evidence="1">The sequence shown here is derived from an EMBL/GenBank/DDBJ whole genome shotgun (WGS) entry which is preliminary data.</text>
</comment>
<accession>A0ACC1RWV3</accession>
<dbReference type="Proteomes" id="UP001148662">
    <property type="component" value="Unassembled WGS sequence"/>
</dbReference>
<sequence>MRRLDDDKDDDAYDDETSAPYILPPPTPAVAVTGKNKRLHRTRLTMCGRTIDISALRHPLNYFGFSRAVDGASRRRRRGLLSGVVHDILRVAWMPIVSFMTIAWVMFR</sequence>
<reference evidence="1" key="1">
    <citation type="submission" date="2022-07" db="EMBL/GenBank/DDBJ databases">
        <title>Genome Sequence of Phlebia brevispora.</title>
        <authorList>
            <person name="Buettner E."/>
        </authorList>
    </citation>
    <scope>NUCLEOTIDE SEQUENCE</scope>
    <source>
        <strain evidence="1">MPL23</strain>
    </source>
</reference>
<gene>
    <name evidence="1" type="ORF">NM688_g8136</name>
</gene>